<feature type="domain" description="N-acetyltransferase" evidence="3">
    <location>
        <begin position="21"/>
        <end position="179"/>
    </location>
</feature>
<evidence type="ECO:0000313" key="5">
    <source>
        <dbReference type="Proteomes" id="UP000012317"/>
    </source>
</evidence>
<keyword evidence="2" id="KW-0012">Acyltransferase</keyword>
<evidence type="ECO:0000256" key="1">
    <source>
        <dbReference type="ARBA" id="ARBA00022679"/>
    </source>
</evidence>
<dbReference type="STRING" id="1189619.pgond44_04955"/>
<gene>
    <name evidence="4" type="ORF">pgond44_04955</name>
</gene>
<dbReference type="Pfam" id="PF00583">
    <property type="entry name" value="Acetyltransf_1"/>
    <property type="match status" value="1"/>
</dbReference>
<accession>N1WXL2</accession>
<dbReference type="InterPro" id="IPR050832">
    <property type="entry name" value="Bact_Acetyltransf"/>
</dbReference>
<dbReference type="CDD" id="cd04301">
    <property type="entry name" value="NAT_SF"/>
    <property type="match status" value="1"/>
</dbReference>
<dbReference type="EMBL" id="APLF01000004">
    <property type="protein sequence ID" value="EMY81864.1"/>
    <property type="molecule type" value="Genomic_DNA"/>
</dbReference>
<proteinExistence type="predicted"/>
<evidence type="ECO:0000313" key="4">
    <source>
        <dbReference type="EMBL" id="EMY81864.1"/>
    </source>
</evidence>
<dbReference type="Proteomes" id="UP000012317">
    <property type="component" value="Unassembled WGS sequence"/>
</dbReference>
<dbReference type="PATRIC" id="fig|1189619.4.peg.1027"/>
<dbReference type="InterPro" id="IPR016181">
    <property type="entry name" value="Acyl_CoA_acyltransferase"/>
</dbReference>
<dbReference type="PANTHER" id="PTHR43877">
    <property type="entry name" value="AMINOALKYLPHOSPHONATE N-ACETYLTRANSFERASE-RELATED-RELATED"/>
    <property type="match status" value="1"/>
</dbReference>
<keyword evidence="1 4" id="KW-0808">Transferase</keyword>
<dbReference type="SUPFAM" id="SSF55729">
    <property type="entry name" value="Acyl-CoA N-acyltransferases (Nat)"/>
    <property type="match status" value="1"/>
</dbReference>
<protein>
    <submittedName>
        <fullName evidence="4">N-acetyltransferase, putative</fullName>
    </submittedName>
</protein>
<dbReference type="Gene3D" id="3.40.630.30">
    <property type="match status" value="1"/>
</dbReference>
<dbReference type="PROSITE" id="PS51186">
    <property type="entry name" value="GNAT"/>
    <property type="match status" value="1"/>
</dbReference>
<evidence type="ECO:0000256" key="2">
    <source>
        <dbReference type="ARBA" id="ARBA00023315"/>
    </source>
</evidence>
<organism evidence="4 5">
    <name type="scientific">Psychroflexus gondwanensis ACAM 44</name>
    <dbReference type="NCBI Taxonomy" id="1189619"/>
    <lineage>
        <taxon>Bacteria</taxon>
        <taxon>Pseudomonadati</taxon>
        <taxon>Bacteroidota</taxon>
        <taxon>Flavobacteriia</taxon>
        <taxon>Flavobacteriales</taxon>
        <taxon>Flavobacteriaceae</taxon>
        <taxon>Psychroflexus</taxon>
    </lineage>
</organism>
<dbReference type="AlphaFoldDB" id="N1WXL2"/>
<comment type="caution">
    <text evidence="4">The sequence shown here is derived from an EMBL/GenBank/DDBJ whole genome shotgun (WGS) entry which is preliminary data.</text>
</comment>
<dbReference type="GO" id="GO:0016747">
    <property type="term" value="F:acyltransferase activity, transferring groups other than amino-acyl groups"/>
    <property type="evidence" value="ECO:0007669"/>
    <property type="project" value="InterPro"/>
</dbReference>
<dbReference type="PANTHER" id="PTHR43877:SF5">
    <property type="entry name" value="BLL8307 PROTEIN"/>
    <property type="match status" value="1"/>
</dbReference>
<dbReference type="InterPro" id="IPR000182">
    <property type="entry name" value="GNAT_dom"/>
</dbReference>
<evidence type="ECO:0000259" key="3">
    <source>
        <dbReference type="PROSITE" id="PS51186"/>
    </source>
</evidence>
<sequence>MEDQLLFKNNHVQLKQNMTDISIRPIEQKDNAKVAEMIRYVLIEQGAPKVGTAYEDKALDQLFETYQNDRAEYFVLLEGDEILGSAGIAPLENGESTICELQKMYFHPQVRGRGLGQQMMQVCLNFAKEHQYNECYIETLPTMEPAQKLYKKSGFDYIEERLGDTGHYSCTVFMKKKLV</sequence>
<reference evidence="4 5" key="1">
    <citation type="journal article" date="2014" name="Genome Biol. Evol.">
        <title>Extensive gene acquisition in the extremely psychrophilic bacterial species Psychroflexus torquis and the link to sea-ice ecosystem specialism.</title>
        <authorList>
            <person name="Feng S."/>
            <person name="Powell S.M."/>
            <person name="Wilson R."/>
            <person name="Bowman J.P."/>
        </authorList>
    </citation>
    <scope>NUCLEOTIDE SEQUENCE [LARGE SCALE GENOMIC DNA]</scope>
    <source>
        <strain evidence="4 5">ACAM 44</strain>
    </source>
</reference>
<name>N1WXL2_9FLAO</name>
<keyword evidence="5" id="KW-1185">Reference proteome</keyword>
<dbReference type="eggNOG" id="COG0456">
    <property type="taxonomic scope" value="Bacteria"/>
</dbReference>